<evidence type="ECO:0000313" key="2">
    <source>
        <dbReference type="Proteomes" id="UP000821656"/>
    </source>
</evidence>
<comment type="caution">
    <text evidence="1">The sequence shown here is derived from an EMBL/GenBank/DDBJ whole genome shotgun (WGS) entry which is preliminary data.</text>
</comment>
<gene>
    <name evidence="1" type="ORF">DFH45_004041</name>
</gene>
<reference evidence="1" key="1">
    <citation type="submission" date="2020-05" db="EMBL/GenBank/DDBJ databases">
        <title>Genomic insights into acetone-butanol-ethanol (ABE) fermentation by sequencing solventogenic clostridia strains.</title>
        <authorList>
            <person name="Brown S."/>
        </authorList>
    </citation>
    <scope>NUCLEOTIDE SEQUENCE</scope>
    <source>
        <strain evidence="1">DJ126</strain>
    </source>
</reference>
<organism evidence="1 2">
    <name type="scientific">Clostridium beijerinckii</name>
    <name type="common">Clostridium MP</name>
    <dbReference type="NCBI Taxonomy" id="1520"/>
    <lineage>
        <taxon>Bacteria</taxon>
        <taxon>Bacillati</taxon>
        <taxon>Bacillota</taxon>
        <taxon>Clostridia</taxon>
        <taxon>Eubacteriales</taxon>
        <taxon>Clostridiaceae</taxon>
        <taxon>Clostridium</taxon>
    </lineage>
</organism>
<name>A0A9Q5CRY9_CLOBE</name>
<dbReference type="AlphaFoldDB" id="A0A9Q5CRY9"/>
<evidence type="ECO:0000313" key="1">
    <source>
        <dbReference type="EMBL" id="NRV11078.1"/>
    </source>
</evidence>
<dbReference type="EMBL" id="JABSXK010000001">
    <property type="protein sequence ID" value="NRV11078.1"/>
    <property type="molecule type" value="Genomic_DNA"/>
</dbReference>
<dbReference type="Proteomes" id="UP000821656">
    <property type="component" value="Unassembled WGS sequence"/>
</dbReference>
<sequence>MPVFITSADFTEEAINYLNEKKSTKKISKLLCNRNFPREIYANRKISKGSKRSQRLTAQIIFSDRSLKNNIAKQGTLRSIYVKCFVYFINKIPQLQLCRGFISMKSV</sequence>
<accession>A0A9Q5CRY9</accession>
<proteinExistence type="predicted"/>
<protein>
    <submittedName>
        <fullName evidence="1">Uncharacterized protein</fullName>
    </submittedName>
</protein>